<evidence type="ECO:0000313" key="2">
    <source>
        <dbReference type="EMBL" id="OGL78712.1"/>
    </source>
</evidence>
<dbReference type="InterPro" id="IPR036397">
    <property type="entry name" value="RNaseH_sf"/>
</dbReference>
<gene>
    <name evidence="2" type="ORF">A3J43_02185</name>
</gene>
<accession>A0A1F7UKB4</accession>
<dbReference type="SUPFAM" id="SSF53098">
    <property type="entry name" value="Ribonuclease H-like"/>
    <property type="match status" value="1"/>
</dbReference>
<evidence type="ECO:0000313" key="3">
    <source>
        <dbReference type="Proteomes" id="UP000176604"/>
    </source>
</evidence>
<protein>
    <recommendedName>
        <fullName evidence="1">Integrase catalytic domain-containing protein</fullName>
    </recommendedName>
</protein>
<dbReference type="GO" id="GO:0003676">
    <property type="term" value="F:nucleic acid binding"/>
    <property type="evidence" value="ECO:0007669"/>
    <property type="project" value="InterPro"/>
</dbReference>
<name>A0A1F7UKB4_9BACT</name>
<evidence type="ECO:0000259" key="1">
    <source>
        <dbReference type="PROSITE" id="PS50994"/>
    </source>
</evidence>
<comment type="caution">
    <text evidence="2">The sequence shown here is derived from an EMBL/GenBank/DDBJ whole genome shotgun (WGS) entry which is preliminary data.</text>
</comment>
<dbReference type="InterPro" id="IPR001584">
    <property type="entry name" value="Integrase_cat-core"/>
</dbReference>
<dbReference type="AlphaFoldDB" id="A0A1F7UKB4"/>
<dbReference type="Proteomes" id="UP000176604">
    <property type="component" value="Unassembled WGS sequence"/>
</dbReference>
<dbReference type="EMBL" id="MGEF01000025">
    <property type="protein sequence ID" value="OGL78712.1"/>
    <property type="molecule type" value="Genomic_DNA"/>
</dbReference>
<dbReference type="GO" id="GO:0015074">
    <property type="term" value="P:DNA integration"/>
    <property type="evidence" value="ECO:0007669"/>
    <property type="project" value="InterPro"/>
</dbReference>
<organism evidence="2 3">
    <name type="scientific">Candidatus Uhrbacteria bacterium RIFCSPHIGHO2_12_FULL_54_23</name>
    <dbReference type="NCBI Taxonomy" id="1802397"/>
    <lineage>
        <taxon>Bacteria</taxon>
        <taxon>Candidatus Uhriibacteriota</taxon>
    </lineage>
</organism>
<dbReference type="Gene3D" id="3.30.420.10">
    <property type="entry name" value="Ribonuclease H-like superfamily/Ribonuclease H"/>
    <property type="match status" value="1"/>
</dbReference>
<feature type="domain" description="Integrase catalytic" evidence="1">
    <location>
        <begin position="188"/>
        <end position="352"/>
    </location>
</feature>
<proteinExistence type="predicted"/>
<sequence>MPTITMHDSHVTTIEQLTSFVQLKTEIGFCIVDKRARYAWIDETLRKFGYHRLKKRKEKSVVSTYIRKVTGLSRVHLKRLVRKHKRHGELKLGYGSRKRHRFSVVYGPEDIALLIATDYAHGHLNGRTTQEILKRECGVHHREEYENISRISSSHIYNLRGGNRQYNSSKAKWVARTKATQVNIGTRAKPRPEGKPGYLRVDTVHSGDENGVKGAYHINIVDEVTQWEMLAIVPAISEQFLAPVVETLISLYPFVIHEFHSDNGSEFVNHVVAKLIAKLYARFTKSRARHSNDNALVESKNGSIIRKHYGHWHIPSAWAPFIDEFNRKYMNIYLNYHRPCAYAEDEVLENGKVKKKYTLCMTPYDRLKSLKDAEKYLKPGITFEHLDKIALAKSDNEFAEEMRNAKAVLFEKLRKNF</sequence>
<dbReference type="PROSITE" id="PS50994">
    <property type="entry name" value="INTEGRASE"/>
    <property type="match status" value="1"/>
</dbReference>
<dbReference type="InterPro" id="IPR012337">
    <property type="entry name" value="RNaseH-like_sf"/>
</dbReference>
<dbReference type="STRING" id="1802397.A3J43_02185"/>
<reference evidence="2 3" key="1">
    <citation type="journal article" date="2016" name="Nat. Commun.">
        <title>Thousands of microbial genomes shed light on interconnected biogeochemical processes in an aquifer system.</title>
        <authorList>
            <person name="Anantharaman K."/>
            <person name="Brown C.T."/>
            <person name="Hug L.A."/>
            <person name="Sharon I."/>
            <person name="Castelle C.J."/>
            <person name="Probst A.J."/>
            <person name="Thomas B.C."/>
            <person name="Singh A."/>
            <person name="Wilkins M.J."/>
            <person name="Karaoz U."/>
            <person name="Brodie E.L."/>
            <person name="Williams K.H."/>
            <person name="Hubbard S.S."/>
            <person name="Banfield J.F."/>
        </authorList>
    </citation>
    <scope>NUCLEOTIDE SEQUENCE [LARGE SCALE GENOMIC DNA]</scope>
</reference>